<dbReference type="Gene3D" id="3.30.1330.60">
    <property type="entry name" value="OmpA-like domain"/>
    <property type="match status" value="1"/>
</dbReference>
<keyword evidence="7" id="KW-1185">Reference proteome</keyword>
<dbReference type="SUPFAM" id="SSF49478">
    <property type="entry name" value="Cna protein B-type domain"/>
    <property type="match status" value="1"/>
</dbReference>
<evidence type="ECO:0000259" key="5">
    <source>
        <dbReference type="PROSITE" id="PS51123"/>
    </source>
</evidence>
<protein>
    <recommendedName>
        <fullName evidence="5">OmpA-like domain-containing protein</fullName>
    </recommendedName>
</protein>
<dbReference type="PANTHER" id="PTHR30329:SF21">
    <property type="entry name" value="LIPOPROTEIN YIAD-RELATED"/>
    <property type="match status" value="1"/>
</dbReference>
<dbReference type="SUPFAM" id="SSF82171">
    <property type="entry name" value="DPP6 N-terminal domain-like"/>
    <property type="match status" value="1"/>
</dbReference>
<dbReference type="InterPro" id="IPR011659">
    <property type="entry name" value="WD40"/>
</dbReference>
<evidence type="ECO:0000256" key="1">
    <source>
        <dbReference type="ARBA" id="ARBA00004442"/>
    </source>
</evidence>
<feature type="domain" description="OmpA-like" evidence="5">
    <location>
        <begin position="507"/>
        <end position="625"/>
    </location>
</feature>
<dbReference type="Pfam" id="PF07676">
    <property type="entry name" value="PD40"/>
    <property type="match status" value="3"/>
</dbReference>
<evidence type="ECO:0000313" key="7">
    <source>
        <dbReference type="Proteomes" id="UP000216840"/>
    </source>
</evidence>
<reference evidence="6 7" key="1">
    <citation type="submission" date="2017-05" db="EMBL/GenBank/DDBJ databases">
        <title>The draft genome sequence of Idiomarina salinarum WNB302.</title>
        <authorList>
            <person name="Sun Y."/>
            <person name="Chen B."/>
            <person name="Du Z."/>
        </authorList>
    </citation>
    <scope>NUCLEOTIDE SEQUENCE [LARGE SCALE GENOMIC DNA]</scope>
    <source>
        <strain evidence="6 7">WNB302</strain>
    </source>
</reference>
<keyword evidence="3" id="KW-0998">Cell outer membrane</keyword>
<dbReference type="GO" id="GO:0009279">
    <property type="term" value="C:cell outer membrane"/>
    <property type="evidence" value="ECO:0007669"/>
    <property type="project" value="UniProtKB-SubCell"/>
</dbReference>
<dbReference type="CDD" id="cd07185">
    <property type="entry name" value="OmpA_C-like"/>
    <property type="match status" value="1"/>
</dbReference>
<proteinExistence type="predicted"/>
<keyword evidence="2 4" id="KW-0472">Membrane</keyword>
<dbReference type="PANTHER" id="PTHR30329">
    <property type="entry name" value="STATOR ELEMENT OF FLAGELLAR MOTOR COMPLEX"/>
    <property type="match status" value="1"/>
</dbReference>
<evidence type="ECO:0000256" key="4">
    <source>
        <dbReference type="PROSITE-ProRule" id="PRU00473"/>
    </source>
</evidence>
<evidence type="ECO:0000256" key="2">
    <source>
        <dbReference type="ARBA" id="ARBA00023136"/>
    </source>
</evidence>
<comment type="caution">
    <text evidence="6">The sequence shown here is derived from an EMBL/GenBank/DDBJ whole genome shotgun (WGS) entry which is preliminary data.</text>
</comment>
<dbReference type="SUPFAM" id="SSF103088">
    <property type="entry name" value="OmpA-like"/>
    <property type="match status" value="1"/>
</dbReference>
<dbReference type="RefSeq" id="WP_094967754.1">
    <property type="nucleotide sequence ID" value="NZ_NGJN01000003.1"/>
</dbReference>
<dbReference type="InterPro" id="IPR006665">
    <property type="entry name" value="OmpA-like"/>
</dbReference>
<evidence type="ECO:0000256" key="3">
    <source>
        <dbReference type="ARBA" id="ARBA00023237"/>
    </source>
</evidence>
<dbReference type="OrthoDB" id="9809364at2"/>
<dbReference type="Proteomes" id="UP000216840">
    <property type="component" value="Unassembled WGS sequence"/>
</dbReference>
<dbReference type="InterPro" id="IPR036737">
    <property type="entry name" value="OmpA-like_sf"/>
</dbReference>
<accession>A0A265UUI1</accession>
<dbReference type="EMBL" id="NGJN01000003">
    <property type="protein sequence ID" value="OZV68983.1"/>
    <property type="molecule type" value="Genomic_DNA"/>
</dbReference>
<dbReference type="AlphaFoldDB" id="A0A265UUI1"/>
<name>A0A265UUI1_9FLAO</name>
<dbReference type="InterPro" id="IPR050330">
    <property type="entry name" value="Bact_OuterMem_StrucFunc"/>
</dbReference>
<dbReference type="InterPro" id="IPR006664">
    <property type="entry name" value="OMP_bac"/>
</dbReference>
<evidence type="ECO:0000313" key="6">
    <source>
        <dbReference type="EMBL" id="OZV68983.1"/>
    </source>
</evidence>
<organism evidence="6 7">
    <name type="scientific">Winogradskyella aurantia</name>
    <dbReference type="NCBI Taxonomy" id="1915063"/>
    <lineage>
        <taxon>Bacteria</taxon>
        <taxon>Pseudomonadati</taxon>
        <taxon>Bacteroidota</taxon>
        <taxon>Flavobacteriia</taxon>
        <taxon>Flavobacteriales</taxon>
        <taxon>Flavobacteriaceae</taxon>
        <taxon>Winogradskyella</taxon>
    </lineage>
</organism>
<sequence>MKAPYHRHIILLVLILGQLCMAQSSKLKKANKLFLNRAYFEAATIYEDVADTKESLVKLGDCYYYNGLMVKASNTYYKALGKDTLGFSDDVNFRYAHALYGMNQIGRADSIMGILNDKPINTKNFVNRLKNGVPYNYKVAKLKSGGLPGDFGMNFFGKNVVFSSTRDAKGKLYKWNGKPYLDLFQAELTDDNTLINVEPFGKTINSRTHESNAIISKDGKTMYFSRTNDKRYEINEEKIATVKLFKSVLGEDGWSTAEELPFCSNLYSVQHPSLDEDNNRLYFSSDMPGGFGSFDIYYVTLKEDGFGDPINLGGKINTKYREQFPFYSNDDVLYFASNGHQGLGGLDIFMAEKNSVGWDTPLNLGATLNTNADDFSFAVDSNTDKGFISSNRDGTDNMYIFTREDNLRTYIVEGSVMDKNSKELLPNTLVRLFDANNKVVDSVTVGDDGRYLFRTKPNTKYLIEGFRPLYIPSTVEFSTDDSGRIELNIELILESYDDAEEIIVEKEDGYVYIELENIYFDLDKWDIKPQAANTLNILVDLMKKYPRMEVQLGAHTDSRSSFEYNLELSKNRAQSALEYIISNGIEKSRLTAIGYGKSRLLIDCGDNCTENEHAINRRCEFVIVK</sequence>
<comment type="subcellular location">
    <subcellularLocation>
        <location evidence="1">Cell outer membrane</location>
    </subcellularLocation>
</comment>
<dbReference type="Pfam" id="PF00691">
    <property type="entry name" value="OmpA"/>
    <property type="match status" value="1"/>
</dbReference>
<dbReference type="PROSITE" id="PS51123">
    <property type="entry name" value="OMPA_2"/>
    <property type="match status" value="1"/>
</dbReference>
<gene>
    <name evidence="6" type="ORF">CA834_05825</name>
</gene>
<dbReference type="PRINTS" id="PR01021">
    <property type="entry name" value="OMPADOMAIN"/>
</dbReference>